<sequence length="69" mass="7364">MNHWHHARRRATLAVTGLALGLVATGAGVHLWLRALASAGDQSAAVAAILLGVFLAICAGHEIWRVRMR</sequence>
<keyword evidence="1" id="KW-0812">Transmembrane</keyword>
<organism evidence="2 3">
    <name type="scientific">Paraburkholderia hiiakae</name>
    <dbReference type="NCBI Taxonomy" id="1081782"/>
    <lineage>
        <taxon>Bacteria</taxon>
        <taxon>Pseudomonadati</taxon>
        <taxon>Pseudomonadota</taxon>
        <taxon>Betaproteobacteria</taxon>
        <taxon>Burkholderiales</taxon>
        <taxon>Burkholderiaceae</taxon>
        <taxon>Paraburkholderia</taxon>
    </lineage>
</organism>
<dbReference type="EMBL" id="CAJHCQ010000006">
    <property type="protein sequence ID" value="CAD6533176.1"/>
    <property type="molecule type" value="Genomic_DNA"/>
</dbReference>
<keyword evidence="3" id="KW-1185">Reference proteome</keyword>
<reference evidence="2 3" key="1">
    <citation type="submission" date="2020-10" db="EMBL/GenBank/DDBJ databases">
        <authorList>
            <person name="Peeters C."/>
        </authorList>
    </citation>
    <scope>NUCLEOTIDE SEQUENCE [LARGE SCALE GENOMIC DNA]</scope>
    <source>
        <strain evidence="2 3">LMG 27952</strain>
    </source>
</reference>
<gene>
    <name evidence="2" type="ORF">LMG27952_02709</name>
</gene>
<name>A0ABM8NMB6_9BURK</name>
<keyword evidence="1" id="KW-0472">Membrane</keyword>
<accession>A0ABM8NMB6</accession>
<evidence type="ECO:0000313" key="3">
    <source>
        <dbReference type="Proteomes" id="UP000656319"/>
    </source>
</evidence>
<evidence type="ECO:0000313" key="2">
    <source>
        <dbReference type="EMBL" id="CAD6533176.1"/>
    </source>
</evidence>
<comment type="caution">
    <text evidence="2">The sequence shown here is derived from an EMBL/GenBank/DDBJ whole genome shotgun (WGS) entry which is preliminary data.</text>
</comment>
<evidence type="ECO:0000256" key="1">
    <source>
        <dbReference type="SAM" id="Phobius"/>
    </source>
</evidence>
<feature type="transmembrane region" description="Helical" evidence="1">
    <location>
        <begin position="45"/>
        <end position="64"/>
    </location>
</feature>
<proteinExistence type="predicted"/>
<feature type="transmembrane region" description="Helical" evidence="1">
    <location>
        <begin position="12"/>
        <end position="33"/>
    </location>
</feature>
<keyword evidence="1" id="KW-1133">Transmembrane helix</keyword>
<protein>
    <submittedName>
        <fullName evidence="2">Uncharacterized protein</fullName>
    </submittedName>
</protein>
<dbReference type="Proteomes" id="UP000656319">
    <property type="component" value="Unassembled WGS sequence"/>
</dbReference>